<evidence type="ECO:0000313" key="2">
    <source>
        <dbReference type="EMBL" id="GER83498.1"/>
    </source>
</evidence>
<dbReference type="Proteomes" id="UP000334820">
    <property type="component" value="Unassembled WGS sequence"/>
</dbReference>
<comment type="caution">
    <text evidence="2">The sequence shown here is derived from an EMBL/GenBank/DDBJ whole genome shotgun (WGS) entry which is preliminary data.</text>
</comment>
<accession>A0A5J4K461</accession>
<feature type="compositionally biased region" description="Polar residues" evidence="1">
    <location>
        <begin position="1"/>
        <end position="19"/>
    </location>
</feature>
<evidence type="ECO:0000313" key="3">
    <source>
        <dbReference type="Proteomes" id="UP000334820"/>
    </source>
</evidence>
<name>A0A5J4K461_9CHLR</name>
<protein>
    <submittedName>
        <fullName evidence="2">Uncharacterized protein</fullName>
    </submittedName>
</protein>
<dbReference type="EMBL" id="BKZV01000003">
    <property type="protein sequence ID" value="GER83498.1"/>
    <property type="molecule type" value="Genomic_DNA"/>
</dbReference>
<feature type="region of interest" description="Disordered" evidence="1">
    <location>
        <begin position="1"/>
        <end position="29"/>
    </location>
</feature>
<reference evidence="2 3" key="1">
    <citation type="journal article" date="2019" name="Int. J. Syst. Evol. Microbiol.">
        <title>Thermogemmatispora aurantia sp. nov. and Thermogemmatispora argillosa sp. nov., within the class Ktedonobacteria, and emended description of the genus Thermogemmatispora.</title>
        <authorList>
            <person name="Zheng Y."/>
            <person name="Wang C.M."/>
            <person name="Sakai Y."/>
            <person name="Abe K."/>
            <person name="Yokota A."/>
            <person name="Yabe S."/>
        </authorList>
    </citation>
    <scope>NUCLEOTIDE SEQUENCE [LARGE SCALE GENOMIC DNA]</scope>
    <source>
        <strain evidence="2 3">A1-2</strain>
    </source>
</reference>
<organism evidence="2 3">
    <name type="scientific">Thermogemmatispora aurantia</name>
    <dbReference type="NCBI Taxonomy" id="2045279"/>
    <lineage>
        <taxon>Bacteria</taxon>
        <taxon>Bacillati</taxon>
        <taxon>Chloroflexota</taxon>
        <taxon>Ktedonobacteria</taxon>
        <taxon>Thermogemmatisporales</taxon>
        <taxon>Thermogemmatisporaceae</taxon>
        <taxon>Thermogemmatispora</taxon>
    </lineage>
</organism>
<evidence type="ECO:0000256" key="1">
    <source>
        <dbReference type="SAM" id="MobiDB-lite"/>
    </source>
</evidence>
<keyword evidence="3" id="KW-1185">Reference proteome</keyword>
<gene>
    <name evidence="2" type="ORF">KTAU_21350</name>
</gene>
<proteinExistence type="predicted"/>
<sequence length="141" mass="15374">MRWSADSNSGWGRGSQQNGPGDKKRDKKRGWGTILNFPRLRQEPATTWACPHRVSLQEGLFVWLLHQPSQGLVSLASALMPDRWLTRGGQALGGLLADRALRLQGDSLYYVAAVAADEPLGLCIQRLVEAAQPLMGAASHS</sequence>
<dbReference type="AlphaFoldDB" id="A0A5J4K461"/>